<dbReference type="InterPro" id="IPR009078">
    <property type="entry name" value="Ferritin-like_SF"/>
</dbReference>
<evidence type="ECO:0000313" key="2">
    <source>
        <dbReference type="Proteomes" id="UP000242972"/>
    </source>
</evidence>
<reference evidence="1 2" key="1">
    <citation type="journal article" date="2014" name="BMC Genomics">
        <title>Comparison of environmental and isolate Sulfobacillus genomes reveals diverse carbon, sulfur, nitrogen, and hydrogen metabolisms.</title>
        <authorList>
            <person name="Justice N.B."/>
            <person name="Norman A."/>
            <person name="Brown C.T."/>
            <person name="Singh A."/>
            <person name="Thomas B.C."/>
            <person name="Banfield J.F."/>
        </authorList>
    </citation>
    <scope>NUCLEOTIDE SEQUENCE [LARGE SCALE GENOMIC DNA]</scope>
    <source>
        <strain evidence="1">AMDSBA4</strain>
    </source>
</reference>
<protein>
    <submittedName>
        <fullName evidence="1">Phenylacetic acid catabolic family protein</fullName>
    </submittedName>
</protein>
<dbReference type="SUPFAM" id="SSF47240">
    <property type="entry name" value="Ferritin-like"/>
    <property type="match status" value="1"/>
</dbReference>
<name>A0A2T2XI19_9FIRM</name>
<dbReference type="GO" id="GO:0005829">
    <property type="term" value="C:cytosol"/>
    <property type="evidence" value="ECO:0007669"/>
    <property type="project" value="TreeGrafter"/>
</dbReference>
<dbReference type="Gene3D" id="1.20.1260.10">
    <property type="match status" value="1"/>
</dbReference>
<dbReference type="InterPro" id="IPR052703">
    <property type="entry name" value="Aromatic_CoA_ox/epox"/>
</dbReference>
<organism evidence="1 2">
    <name type="scientific">Sulfobacillus benefaciens</name>
    <dbReference type="NCBI Taxonomy" id="453960"/>
    <lineage>
        <taxon>Bacteria</taxon>
        <taxon>Bacillati</taxon>
        <taxon>Bacillota</taxon>
        <taxon>Clostridia</taxon>
        <taxon>Eubacteriales</taxon>
        <taxon>Clostridiales Family XVII. Incertae Sedis</taxon>
        <taxon>Sulfobacillus</taxon>
    </lineage>
</organism>
<dbReference type="PANTHER" id="PTHR30458:SF0">
    <property type="entry name" value="1,2-PHENYLACETYL-COA EPOXIDASE, SUBUNIT C"/>
    <property type="match status" value="1"/>
</dbReference>
<evidence type="ECO:0000313" key="1">
    <source>
        <dbReference type="EMBL" id="PSR34108.1"/>
    </source>
</evidence>
<proteinExistence type="predicted"/>
<dbReference type="InterPro" id="IPR012347">
    <property type="entry name" value="Ferritin-like"/>
</dbReference>
<dbReference type="InterPro" id="IPR007814">
    <property type="entry name" value="PaaA_PaaC"/>
</dbReference>
<dbReference type="PANTHER" id="PTHR30458">
    <property type="entry name" value="PHENYLACETIC ACID DEGRADATION PROTEIN PAA"/>
    <property type="match status" value="1"/>
</dbReference>
<dbReference type="GO" id="GO:0010124">
    <property type="term" value="P:phenylacetate catabolic process"/>
    <property type="evidence" value="ECO:0007669"/>
    <property type="project" value="InterPro"/>
</dbReference>
<gene>
    <name evidence="1" type="ORF">C7B46_06830</name>
</gene>
<dbReference type="Pfam" id="PF05138">
    <property type="entry name" value="PaaA_PaaC"/>
    <property type="match status" value="1"/>
</dbReference>
<dbReference type="Proteomes" id="UP000242972">
    <property type="component" value="Unassembled WGS sequence"/>
</dbReference>
<comment type="caution">
    <text evidence="1">The sequence shown here is derived from an EMBL/GenBank/DDBJ whole genome shotgun (WGS) entry which is preliminary data.</text>
</comment>
<accession>A0A2T2XI19</accession>
<dbReference type="EMBL" id="PXYW01000012">
    <property type="protein sequence ID" value="PSR34108.1"/>
    <property type="molecule type" value="Genomic_DNA"/>
</dbReference>
<sequence length="307" mass="35728">MSAINSSVGIDGGHILESIKEMPEDYRRALVDTMMIAAQLELSVLPWCYEVFPTCPDIGAKIAVAAAIQDELGHAHQMFMMLEDFDQSPEDLIFRTSPNKFKVFYMLQIRLRNYIEFVVAQALLDRSGRVTTLDLEEHCSYAPYRRALRKVNFEEKFHISHGEHWTEYYWNLSAETRAKVQEYVDWLFPHGLSWFGVTDARKTRTAQLKYRIRGLSNDAMRQEWLKSVLQWTTPLGIVVPAHWDDEKNEIVLDLPFPMLCDPTARRWSGTLATWEDTVDQWKSGVPSYSEVIGRLQREEWGEDLWTT</sequence>
<dbReference type="AlphaFoldDB" id="A0A2T2XI19"/>